<keyword evidence="14" id="KW-1185">Reference proteome</keyword>
<dbReference type="PANTHER" id="PTHR10120">
    <property type="entry name" value="CAAX PRENYL PROTEASE 1"/>
    <property type="match status" value="1"/>
</dbReference>
<evidence type="ECO:0000313" key="13">
    <source>
        <dbReference type="EMBL" id="MBH0111699.1"/>
    </source>
</evidence>
<dbReference type="EMBL" id="JADZGI010000001">
    <property type="protein sequence ID" value="MBH0111699.1"/>
    <property type="molecule type" value="Genomic_DNA"/>
</dbReference>
<evidence type="ECO:0000259" key="12">
    <source>
        <dbReference type="Pfam" id="PF16491"/>
    </source>
</evidence>
<dbReference type="Proteomes" id="UP000617634">
    <property type="component" value="Unassembled WGS sequence"/>
</dbReference>
<name>A0A931MJR3_9SPHN</name>
<dbReference type="GO" id="GO:0004222">
    <property type="term" value="F:metalloendopeptidase activity"/>
    <property type="evidence" value="ECO:0007669"/>
    <property type="project" value="InterPro"/>
</dbReference>
<feature type="chain" id="PRO_5038084850" evidence="10">
    <location>
        <begin position="18"/>
        <end position="429"/>
    </location>
</feature>
<organism evidence="13 14">
    <name type="scientific">Novosphingobium aureum</name>
    <dbReference type="NCBI Taxonomy" id="2792964"/>
    <lineage>
        <taxon>Bacteria</taxon>
        <taxon>Pseudomonadati</taxon>
        <taxon>Pseudomonadota</taxon>
        <taxon>Alphaproteobacteria</taxon>
        <taxon>Sphingomonadales</taxon>
        <taxon>Sphingomonadaceae</taxon>
        <taxon>Novosphingobium</taxon>
    </lineage>
</organism>
<keyword evidence="1 8" id="KW-0645">Protease</keyword>
<feature type="transmembrane region" description="Helical" evidence="9">
    <location>
        <begin position="140"/>
        <end position="161"/>
    </location>
</feature>
<feature type="signal peptide" evidence="10">
    <location>
        <begin position="1"/>
        <end position="17"/>
    </location>
</feature>
<feature type="transmembrane region" description="Helical" evidence="9">
    <location>
        <begin position="93"/>
        <end position="120"/>
    </location>
</feature>
<dbReference type="InterPro" id="IPR027057">
    <property type="entry name" value="CAXX_Prtase_1"/>
</dbReference>
<evidence type="ECO:0000256" key="2">
    <source>
        <dbReference type="ARBA" id="ARBA00022723"/>
    </source>
</evidence>
<evidence type="ECO:0000259" key="11">
    <source>
        <dbReference type="Pfam" id="PF01435"/>
    </source>
</evidence>
<evidence type="ECO:0000256" key="3">
    <source>
        <dbReference type="ARBA" id="ARBA00022801"/>
    </source>
</evidence>
<feature type="domain" description="Peptidase M48" evidence="11">
    <location>
        <begin position="202"/>
        <end position="405"/>
    </location>
</feature>
<feature type="active site" description="Proton donor" evidence="6">
    <location>
        <position position="354"/>
    </location>
</feature>
<dbReference type="Pfam" id="PF01435">
    <property type="entry name" value="Peptidase_M48"/>
    <property type="match status" value="1"/>
</dbReference>
<evidence type="ECO:0000256" key="4">
    <source>
        <dbReference type="ARBA" id="ARBA00022833"/>
    </source>
</evidence>
<keyword evidence="5 8" id="KW-0482">Metalloprotease</keyword>
<feature type="active site" evidence="6">
    <location>
        <position position="271"/>
    </location>
</feature>
<keyword evidence="10" id="KW-0732">Signal</keyword>
<dbReference type="Gene3D" id="3.30.2010.10">
    <property type="entry name" value="Metalloproteases ('zincins'), catalytic domain"/>
    <property type="match status" value="1"/>
</dbReference>
<protein>
    <submittedName>
        <fullName evidence="13">M48 family metallopeptidase</fullName>
    </submittedName>
</protein>
<keyword evidence="2 7" id="KW-0479">Metal-binding</keyword>
<feature type="transmembrane region" description="Helical" evidence="9">
    <location>
        <begin position="54"/>
        <end position="72"/>
    </location>
</feature>
<comment type="similarity">
    <text evidence="8">Belongs to the peptidase M48 family.</text>
</comment>
<accession>A0A931MJR3</accession>
<dbReference type="GO" id="GO:0046872">
    <property type="term" value="F:metal ion binding"/>
    <property type="evidence" value="ECO:0007669"/>
    <property type="project" value="UniProtKB-KW"/>
</dbReference>
<feature type="domain" description="CAAX prenyl protease 1 N-terminal" evidence="12">
    <location>
        <begin position="48"/>
        <end position="197"/>
    </location>
</feature>
<evidence type="ECO:0000256" key="8">
    <source>
        <dbReference type="RuleBase" id="RU003983"/>
    </source>
</evidence>
<keyword evidence="9" id="KW-0812">Transmembrane</keyword>
<comment type="caution">
    <text evidence="13">The sequence shown here is derived from an EMBL/GenBank/DDBJ whole genome shotgun (WGS) entry which is preliminary data.</text>
</comment>
<gene>
    <name evidence="13" type="ORF">I5E68_01875</name>
</gene>
<evidence type="ECO:0000313" key="14">
    <source>
        <dbReference type="Proteomes" id="UP000617634"/>
    </source>
</evidence>
<dbReference type="AlphaFoldDB" id="A0A931MJR3"/>
<evidence type="ECO:0000256" key="10">
    <source>
        <dbReference type="SAM" id="SignalP"/>
    </source>
</evidence>
<keyword evidence="9" id="KW-1133">Transmembrane helix</keyword>
<reference evidence="13" key="1">
    <citation type="submission" date="2020-11" db="EMBL/GenBank/DDBJ databases">
        <title>Novosphingobium aureum sp. nov., a marine bacterium isolated from sediment of a salt flat.</title>
        <authorList>
            <person name="Yoo Y."/>
            <person name="Kim J.-J."/>
        </authorList>
    </citation>
    <scope>NUCLEOTIDE SEQUENCE</scope>
    <source>
        <strain evidence="13">YJ-S2-02</strain>
    </source>
</reference>
<evidence type="ECO:0000256" key="1">
    <source>
        <dbReference type="ARBA" id="ARBA00022670"/>
    </source>
</evidence>
<evidence type="ECO:0000256" key="6">
    <source>
        <dbReference type="PIRSR" id="PIRSR627057-1"/>
    </source>
</evidence>
<feature type="binding site" evidence="7">
    <location>
        <position position="270"/>
    </location>
    <ligand>
        <name>Zn(2+)</name>
        <dbReference type="ChEBI" id="CHEBI:29105"/>
        <note>catalytic</note>
    </ligand>
</feature>
<feature type="transmembrane region" description="Helical" evidence="9">
    <location>
        <begin position="168"/>
        <end position="191"/>
    </location>
</feature>
<dbReference type="InterPro" id="IPR001915">
    <property type="entry name" value="Peptidase_M48"/>
</dbReference>
<feature type="binding site" evidence="7">
    <location>
        <position position="350"/>
    </location>
    <ligand>
        <name>Zn(2+)</name>
        <dbReference type="ChEBI" id="CHEBI:29105"/>
        <note>catalytic</note>
    </ligand>
</feature>
<evidence type="ECO:0000256" key="5">
    <source>
        <dbReference type="ARBA" id="ARBA00023049"/>
    </source>
</evidence>
<dbReference type="CDD" id="cd07343">
    <property type="entry name" value="M48A_Zmpste24p_like"/>
    <property type="match status" value="1"/>
</dbReference>
<dbReference type="InterPro" id="IPR032456">
    <property type="entry name" value="Peptidase_M48_N"/>
</dbReference>
<keyword evidence="3 8" id="KW-0378">Hydrolase</keyword>
<evidence type="ECO:0000256" key="9">
    <source>
        <dbReference type="SAM" id="Phobius"/>
    </source>
</evidence>
<keyword evidence="4 7" id="KW-0862">Zinc</keyword>
<dbReference type="GO" id="GO:0071586">
    <property type="term" value="P:CAAX-box protein processing"/>
    <property type="evidence" value="ECO:0007669"/>
    <property type="project" value="InterPro"/>
</dbReference>
<keyword evidence="9" id="KW-0472">Membrane</keyword>
<comment type="cofactor">
    <cofactor evidence="7 8">
        <name>Zn(2+)</name>
        <dbReference type="ChEBI" id="CHEBI:29105"/>
    </cofactor>
    <text evidence="7 8">Binds 1 zinc ion per subunit.</text>
</comment>
<feature type="binding site" evidence="7">
    <location>
        <position position="274"/>
    </location>
    <ligand>
        <name>Zn(2+)</name>
        <dbReference type="ChEBI" id="CHEBI:29105"/>
        <note>catalytic</note>
    </ligand>
</feature>
<feature type="transmembrane region" description="Helical" evidence="9">
    <location>
        <begin position="284"/>
        <end position="306"/>
    </location>
</feature>
<proteinExistence type="inferred from homology"/>
<evidence type="ECO:0000256" key="7">
    <source>
        <dbReference type="PIRSR" id="PIRSR627057-2"/>
    </source>
</evidence>
<dbReference type="Pfam" id="PF16491">
    <property type="entry name" value="Peptidase_M48_N"/>
    <property type="match status" value="1"/>
</dbReference>
<sequence>MLLALGGLALTVASAHAASPANPGFDVEAATRLWLDTLQGPARARSDAYFEGGYWLPLWGTLIALAIDLVILRLRISAAIRDLAVHLVRRRSLAVALTALLYALLGTALTLPWTIYTGYFREKQYGLMNMSFGGWLGEQAIEFAISLVLMTLLIVIVYAVIRRFPKTWWVLGTGVIALFMVFVMALSPVYVAPLFNTYTELPQGPVRERIVAMAKAHQIPAEHIYLFDASKQSKRISANVSGVGPTIRISLNDNLLNRSTPDEIAAVMGHEMGHYVLGHTWRNVIFITALAALMLFATSRIAPALLARFGKSWGVKELADPASLPVLSICLSVLSLLATPALNTLIRVDESEADAFGLDVAREPDGFASIAMKLSEYRKIEPGPIEEALFFDHPSGETRVRMAMQWKKDHVPDAKMFHPAPLPQTFGKE</sequence>